<dbReference type="PANTHER" id="PTHR30399">
    <property type="entry name" value="UNCHARACTERIZED PROTEIN YGJP"/>
    <property type="match status" value="1"/>
</dbReference>
<dbReference type="PANTHER" id="PTHR30399:SF1">
    <property type="entry name" value="UTP PYROPHOSPHATASE"/>
    <property type="match status" value="1"/>
</dbReference>
<proteinExistence type="predicted"/>
<keyword evidence="3" id="KW-1185">Reference proteome</keyword>
<comment type="caution">
    <text evidence="2">The sequence shown here is derived from an EMBL/GenBank/DDBJ whole genome shotgun (WGS) entry which is preliminary data.</text>
</comment>
<dbReference type="OrthoDB" id="9811177at2"/>
<feature type="domain" description="YgjP-like metallopeptidase" evidence="1">
    <location>
        <begin position="100"/>
        <end position="165"/>
    </location>
</feature>
<dbReference type="EMBL" id="VAVZ01000035">
    <property type="protein sequence ID" value="TLP94397.1"/>
    <property type="molecule type" value="Genomic_DNA"/>
</dbReference>
<dbReference type="InterPro" id="IPR002725">
    <property type="entry name" value="YgjP-like_metallopeptidase"/>
</dbReference>
<dbReference type="RefSeq" id="WP_138253773.1">
    <property type="nucleotide sequence ID" value="NZ_VAVZ01000035.1"/>
</dbReference>
<organism evidence="2 3">
    <name type="scientific">Nesterenkonia salmonea</name>
    <dbReference type="NCBI Taxonomy" id="1804987"/>
    <lineage>
        <taxon>Bacteria</taxon>
        <taxon>Bacillati</taxon>
        <taxon>Actinomycetota</taxon>
        <taxon>Actinomycetes</taxon>
        <taxon>Micrococcales</taxon>
        <taxon>Micrococcaceae</taxon>
        <taxon>Nesterenkonia</taxon>
    </lineage>
</organism>
<evidence type="ECO:0000313" key="2">
    <source>
        <dbReference type="EMBL" id="TLP94397.1"/>
    </source>
</evidence>
<dbReference type="CDD" id="cd07344">
    <property type="entry name" value="M48_yhfN_like"/>
    <property type="match status" value="1"/>
</dbReference>
<evidence type="ECO:0000313" key="3">
    <source>
        <dbReference type="Proteomes" id="UP000310458"/>
    </source>
</evidence>
<name>A0A5R9B8M3_9MICC</name>
<accession>A0A5R9B8M3</accession>
<reference evidence="2 3" key="1">
    <citation type="submission" date="2019-05" db="EMBL/GenBank/DDBJ databases">
        <title>Nesterenkonia sp. GY074 isolated from the Southern Atlantic Ocean.</title>
        <authorList>
            <person name="Zhang G."/>
        </authorList>
    </citation>
    <scope>NUCLEOTIDE SEQUENCE [LARGE SCALE GENOMIC DNA]</scope>
    <source>
        <strain evidence="2 3">GY074</strain>
    </source>
</reference>
<evidence type="ECO:0000259" key="1">
    <source>
        <dbReference type="Pfam" id="PF01863"/>
    </source>
</evidence>
<dbReference type="AlphaFoldDB" id="A0A5R9B8M3"/>
<protein>
    <submittedName>
        <fullName evidence="2">M48 family metallopeptidase</fullName>
    </submittedName>
</protein>
<dbReference type="Pfam" id="PF01863">
    <property type="entry name" value="YgjP-like"/>
    <property type="match status" value="1"/>
</dbReference>
<sequence>MAQQQHTIQVDGEDVIVIRSAKRRRTVSADLSGGELRLRVPMRLSRSDIETHARAFRKRLATRAARAGSSDEALMVRARELAVQYLGASAMPASVSWSDRQRKRWGSTTSTTGEIRLSSRLRNMPGWVVDSVLIHELAHLIEPGHGPQFQELVSRYPRTKEADAFLAGVTWTDQHR</sequence>
<dbReference type="Proteomes" id="UP000310458">
    <property type="component" value="Unassembled WGS sequence"/>
</dbReference>
<gene>
    <name evidence="2" type="ORF">FEF26_11965</name>
</gene>
<dbReference type="InterPro" id="IPR053136">
    <property type="entry name" value="UTP_pyrophosphatase-like"/>
</dbReference>
<dbReference type="Gene3D" id="3.30.2010.10">
    <property type="entry name" value="Metalloproteases ('zincins'), catalytic domain"/>
    <property type="match status" value="1"/>
</dbReference>